<sequence>MIALSFTNQIGFLTIHKILPTVSIVSSIECILFGSFGILGAGGNTGSSNLTVGIKDGISGNFGGAGIIGIAGMDGDTPKPRSSISLPIKSIPISKASSISSDISTLGGSGKPGNLGKGTETGTKLNFGRVISIHKFNLEKSRNMLGILNGGISRIGKLAIPHKVHILQLN</sequence>
<gene>
    <name evidence="1" type="ORF">BWY04_00201</name>
</gene>
<proteinExistence type="predicted"/>
<organism evidence="1">
    <name type="scientific">candidate division CPR1 bacterium ADurb.Bin160</name>
    <dbReference type="NCBI Taxonomy" id="1852826"/>
    <lineage>
        <taxon>Bacteria</taxon>
        <taxon>candidate division CPR1</taxon>
    </lineage>
</organism>
<accession>A0A1V5ZR20</accession>
<dbReference type="EMBL" id="MWDB01000002">
    <property type="protein sequence ID" value="OQB42501.1"/>
    <property type="molecule type" value="Genomic_DNA"/>
</dbReference>
<dbReference type="Proteomes" id="UP000485621">
    <property type="component" value="Unassembled WGS sequence"/>
</dbReference>
<comment type="caution">
    <text evidence="1">The sequence shown here is derived from an EMBL/GenBank/DDBJ whole genome shotgun (WGS) entry which is preliminary data.</text>
</comment>
<evidence type="ECO:0000313" key="1">
    <source>
        <dbReference type="EMBL" id="OQB42501.1"/>
    </source>
</evidence>
<dbReference type="AlphaFoldDB" id="A0A1V5ZR20"/>
<reference evidence="1" key="1">
    <citation type="submission" date="2017-02" db="EMBL/GenBank/DDBJ databases">
        <title>Delving into the versatile metabolic prowess of the omnipresent phylum Bacteroidetes.</title>
        <authorList>
            <person name="Nobu M.K."/>
            <person name="Mei R."/>
            <person name="Narihiro T."/>
            <person name="Kuroda K."/>
            <person name="Liu W.-T."/>
        </authorList>
    </citation>
    <scope>NUCLEOTIDE SEQUENCE</scope>
    <source>
        <strain evidence="1">ADurb.Bin160</strain>
    </source>
</reference>
<protein>
    <submittedName>
        <fullName evidence="1">Uncharacterized protein</fullName>
    </submittedName>
</protein>
<name>A0A1V5ZR20_9BACT</name>